<proteinExistence type="predicted"/>
<gene>
    <name evidence="2" type="ORF">PGH07_07385</name>
</gene>
<name>A0ABT7QYT9_9BACT</name>
<dbReference type="EMBL" id="JAQIBD010000002">
    <property type="protein sequence ID" value="MDM5271997.1"/>
    <property type="molecule type" value="Genomic_DNA"/>
</dbReference>
<feature type="chain" id="PRO_5045526820" description="Porin" evidence="1">
    <location>
        <begin position="20"/>
        <end position="380"/>
    </location>
</feature>
<evidence type="ECO:0000256" key="1">
    <source>
        <dbReference type="SAM" id="SignalP"/>
    </source>
</evidence>
<comment type="caution">
    <text evidence="2">The sequence shown here is derived from an EMBL/GenBank/DDBJ whole genome shotgun (WGS) entry which is preliminary data.</text>
</comment>
<reference evidence="2" key="1">
    <citation type="submission" date="2023-01" db="EMBL/GenBank/DDBJ databases">
        <title>Sulfurovum sp. zt1-1 genome assembly.</title>
        <authorList>
            <person name="Wang J."/>
        </authorList>
    </citation>
    <scope>NUCLEOTIDE SEQUENCE</scope>
    <source>
        <strain evidence="2">Zt1-1</strain>
    </source>
</reference>
<evidence type="ECO:0008006" key="4">
    <source>
        <dbReference type="Google" id="ProtNLM"/>
    </source>
</evidence>
<sequence length="380" mass="40789">MKLTKLSLIAALAVSSAFAGGDIAPVEPAVEAPAAEACNANTTINGKATAYYWTFDGYGYDLFDKEQSQLGAAVTLDVSHKITDNVSANFTAVGYTNVFDGNADLFESWGADPKQTGAYFNVANITATYGDTTFVLGRQLLDTPMISGFDWLLAPGSFEAYTVVNKSISNLSLVGSYIRQYRGNNTGNDFADLDGDNWAVGASYSDAFDASIWYYNVDAAGYTEIYADAGAEFSGIKLAAQIVSTDWDGMDDSMVYGIKASGSLSGFDLMAAYVKVEDSPAGFVDNDALYTSMWNSLGSLEVGDAFKVEAATEYNGLAISAAYVYFDNSEYDYEGHEFDLVLGYGITDCISVDAIYSNTDAYISGFEESNALELIATYKF</sequence>
<dbReference type="InterPro" id="IPR023614">
    <property type="entry name" value="Porin_dom_sf"/>
</dbReference>
<dbReference type="RefSeq" id="WP_289413732.1">
    <property type="nucleotide sequence ID" value="NZ_JAQIBD010000002.1"/>
</dbReference>
<keyword evidence="3" id="KW-1185">Reference proteome</keyword>
<organism evidence="2 3">
    <name type="scientific">Sulfurovum zhangzhouensis</name>
    <dbReference type="NCBI Taxonomy" id="3019067"/>
    <lineage>
        <taxon>Bacteria</taxon>
        <taxon>Pseudomonadati</taxon>
        <taxon>Campylobacterota</taxon>
        <taxon>Epsilonproteobacteria</taxon>
        <taxon>Campylobacterales</taxon>
        <taxon>Sulfurovaceae</taxon>
        <taxon>Sulfurovum</taxon>
    </lineage>
</organism>
<evidence type="ECO:0000313" key="2">
    <source>
        <dbReference type="EMBL" id="MDM5271997.1"/>
    </source>
</evidence>
<accession>A0ABT7QYT9</accession>
<evidence type="ECO:0000313" key="3">
    <source>
        <dbReference type="Proteomes" id="UP001169069"/>
    </source>
</evidence>
<dbReference type="Proteomes" id="UP001169069">
    <property type="component" value="Unassembled WGS sequence"/>
</dbReference>
<protein>
    <recommendedName>
        <fullName evidence="4">Porin</fullName>
    </recommendedName>
</protein>
<dbReference type="Gene3D" id="2.40.160.10">
    <property type="entry name" value="Porin"/>
    <property type="match status" value="1"/>
</dbReference>
<feature type="signal peptide" evidence="1">
    <location>
        <begin position="1"/>
        <end position="19"/>
    </location>
</feature>
<dbReference type="SUPFAM" id="SSF56935">
    <property type="entry name" value="Porins"/>
    <property type="match status" value="1"/>
</dbReference>
<keyword evidence="1" id="KW-0732">Signal</keyword>